<keyword evidence="4" id="KW-1185">Reference proteome</keyword>
<feature type="domain" description="Integrase catalytic" evidence="2">
    <location>
        <begin position="1"/>
        <end position="111"/>
    </location>
</feature>
<gene>
    <name evidence="3" type="ORF">AB4874_13110</name>
</gene>
<reference evidence="3 4" key="1">
    <citation type="journal article" date="2011" name="Int. J. Syst. Evol. Microbiol.">
        <title>Zhongshania antarctica gen. nov., sp. nov. and Zhongshania guokunii sp. nov., gammaproteobacteria respectively isolated from coastal attached (fast) ice and surface seawater of the Antarctic.</title>
        <authorList>
            <person name="Li H.J."/>
            <person name="Zhang X.Y."/>
            <person name="Chen C.X."/>
            <person name="Zhang Y.J."/>
            <person name="Gao Z.M."/>
            <person name="Yu Y."/>
            <person name="Chen X.L."/>
            <person name="Chen B."/>
            <person name="Zhang Y.Z."/>
        </authorList>
    </citation>
    <scope>NUCLEOTIDE SEQUENCE [LARGE SCALE GENOMIC DNA]</scope>
    <source>
        <strain evidence="3 4">15-R06ZXC-3</strain>
    </source>
</reference>
<feature type="region of interest" description="Disordered" evidence="1">
    <location>
        <begin position="1"/>
        <end position="22"/>
    </location>
</feature>
<accession>A0ABV3TLY6</accession>
<dbReference type="EMBL" id="JBFRYC010000007">
    <property type="protein sequence ID" value="MEX1662581.1"/>
    <property type="molecule type" value="Genomic_DNA"/>
</dbReference>
<protein>
    <submittedName>
        <fullName evidence="3">Integrase core domain-containing protein</fullName>
    </submittedName>
</protein>
<sequence>MVDALSRSVRASRGPPEVTRSNNGAEVIAKKLRAWIGAVGAKTAFIASGSPWENGSCERFNARFRDALLNGEAFSTPREAQILIERWRPPLQYGQAAQRPPIPACRIRKLCPDRPKANHALTINLDHLRVNGGTPTVRSASICERRS</sequence>
<dbReference type="InterPro" id="IPR012337">
    <property type="entry name" value="RNaseH-like_sf"/>
</dbReference>
<dbReference type="Gene3D" id="3.30.420.10">
    <property type="entry name" value="Ribonuclease H-like superfamily/Ribonuclease H"/>
    <property type="match status" value="1"/>
</dbReference>
<evidence type="ECO:0000256" key="1">
    <source>
        <dbReference type="SAM" id="MobiDB-lite"/>
    </source>
</evidence>
<dbReference type="PANTHER" id="PTHR47515">
    <property type="entry name" value="LOW CALCIUM RESPONSE LOCUS PROTEIN T"/>
    <property type="match status" value="1"/>
</dbReference>
<dbReference type="Pfam" id="PF13683">
    <property type="entry name" value="rve_3"/>
    <property type="match status" value="1"/>
</dbReference>
<comment type="caution">
    <text evidence="3">The sequence shown here is derived from an EMBL/GenBank/DDBJ whole genome shotgun (WGS) entry which is preliminary data.</text>
</comment>
<dbReference type="SUPFAM" id="SSF53098">
    <property type="entry name" value="Ribonuclease H-like"/>
    <property type="match status" value="1"/>
</dbReference>
<dbReference type="PROSITE" id="PS50994">
    <property type="entry name" value="INTEGRASE"/>
    <property type="match status" value="1"/>
</dbReference>
<name>A0ABV3TLY6_9RHOB</name>
<organism evidence="3 4">
    <name type="scientific">Thioclava arctica</name>
    <dbReference type="NCBI Taxonomy" id="3238301"/>
    <lineage>
        <taxon>Bacteria</taxon>
        <taxon>Pseudomonadati</taxon>
        <taxon>Pseudomonadota</taxon>
        <taxon>Alphaproteobacteria</taxon>
        <taxon>Rhodobacterales</taxon>
        <taxon>Paracoccaceae</taxon>
        <taxon>Thioclava</taxon>
    </lineage>
</organism>
<dbReference type="InterPro" id="IPR036397">
    <property type="entry name" value="RNaseH_sf"/>
</dbReference>
<dbReference type="Proteomes" id="UP001557465">
    <property type="component" value="Unassembled WGS sequence"/>
</dbReference>
<evidence type="ECO:0000259" key="2">
    <source>
        <dbReference type="PROSITE" id="PS50994"/>
    </source>
</evidence>
<dbReference type="PANTHER" id="PTHR47515:SF2">
    <property type="entry name" value="INTEGRASE CORE DOMAIN PROTEIN"/>
    <property type="match status" value="1"/>
</dbReference>
<evidence type="ECO:0000313" key="4">
    <source>
        <dbReference type="Proteomes" id="UP001557465"/>
    </source>
</evidence>
<dbReference type="InterPro" id="IPR001584">
    <property type="entry name" value="Integrase_cat-core"/>
</dbReference>
<evidence type="ECO:0000313" key="3">
    <source>
        <dbReference type="EMBL" id="MEX1662581.1"/>
    </source>
</evidence>
<proteinExistence type="predicted"/>